<sequence>MVAGGSLGGLAVALFAARAGHDVVLVEADGQAVPAGVEEVWHGWKRRGVPQFRQLHGTQALGRAILAERAPEILDRLRAAGAHDVDLLASRPHARLRPGADELVQFRCRRPVLEWVLRAAVDAEPNVVLRPSVEVTGLLVTARGRPRVTGVTTTLGELPADVVVDATGRRSRVAEWCVRSGTAPPTTCTVDTRQVYFTQWFRRDTGFTGSDPMLRVELPFATLLVLPVDAGWLSATFFAPAHDRELRALLRNTDGFLHALRSVPPASTWIADARPVGTVQIMGKLANQLRRLSSRSPAGLLSVADAAVCTNPTWGRGAALALAHAAALVDLLDTCEEPAMLAVASTAWTTENLEPWFHDTVLLDAETNARWVGAQPVRSPERPFDHMDVVRTARTDPTVHVAYLRYRNLLDSPAAFWHRTEIIDSVDASAGVPSDSADLPGREEFLARSCPT</sequence>
<organism evidence="1 2">
    <name type="scientific">Pseudonocardia halophobica</name>
    <dbReference type="NCBI Taxonomy" id="29401"/>
    <lineage>
        <taxon>Bacteria</taxon>
        <taxon>Bacillati</taxon>
        <taxon>Actinomycetota</taxon>
        <taxon>Actinomycetes</taxon>
        <taxon>Pseudonocardiales</taxon>
        <taxon>Pseudonocardiaceae</taxon>
        <taxon>Pseudonocardia</taxon>
    </lineage>
</organism>
<dbReference type="EMBL" id="BSFQ01000009">
    <property type="protein sequence ID" value="GLL11458.1"/>
    <property type="molecule type" value="Genomic_DNA"/>
</dbReference>
<accession>A0A9W6NWB7</accession>
<reference evidence="1" key="2">
    <citation type="submission" date="2023-01" db="EMBL/GenBank/DDBJ databases">
        <authorList>
            <person name="Sun Q."/>
            <person name="Evtushenko L."/>
        </authorList>
    </citation>
    <scope>NUCLEOTIDE SEQUENCE</scope>
    <source>
        <strain evidence="1">VKM Ac-1069</strain>
    </source>
</reference>
<proteinExistence type="predicted"/>
<dbReference type="InterPro" id="IPR036188">
    <property type="entry name" value="FAD/NAD-bd_sf"/>
</dbReference>
<dbReference type="AlphaFoldDB" id="A0A9W6NWB7"/>
<dbReference type="Proteomes" id="UP001143463">
    <property type="component" value="Unassembled WGS sequence"/>
</dbReference>
<dbReference type="PANTHER" id="PTHR43422:SF3">
    <property type="entry name" value="THIAMINE THIAZOLE SYNTHASE"/>
    <property type="match status" value="1"/>
</dbReference>
<keyword evidence="2" id="KW-1185">Reference proteome</keyword>
<reference evidence="1" key="1">
    <citation type="journal article" date="2014" name="Int. J. Syst. Evol. Microbiol.">
        <title>Complete genome sequence of Corynebacterium casei LMG S-19264T (=DSM 44701T), isolated from a smear-ripened cheese.</title>
        <authorList>
            <consortium name="US DOE Joint Genome Institute (JGI-PGF)"/>
            <person name="Walter F."/>
            <person name="Albersmeier A."/>
            <person name="Kalinowski J."/>
            <person name="Ruckert C."/>
        </authorList>
    </citation>
    <scope>NUCLEOTIDE SEQUENCE</scope>
    <source>
        <strain evidence="1">VKM Ac-1069</strain>
    </source>
</reference>
<name>A0A9W6NWB7_9PSEU</name>
<gene>
    <name evidence="1" type="ORF">GCM10017577_25990</name>
</gene>
<dbReference type="Pfam" id="PF12831">
    <property type="entry name" value="FAD_oxidored"/>
    <property type="match status" value="1"/>
</dbReference>
<dbReference type="Gene3D" id="3.50.50.60">
    <property type="entry name" value="FAD/NAD(P)-binding domain"/>
    <property type="match status" value="1"/>
</dbReference>
<evidence type="ECO:0000313" key="2">
    <source>
        <dbReference type="Proteomes" id="UP001143463"/>
    </source>
</evidence>
<dbReference type="SUPFAM" id="SSF51905">
    <property type="entry name" value="FAD/NAD(P)-binding domain"/>
    <property type="match status" value="1"/>
</dbReference>
<protein>
    <recommendedName>
        <fullName evidence="3">2-polyprenyl-6-methoxyphenol hydroxylase-like FAD-dependent oxidoreductase</fullName>
    </recommendedName>
</protein>
<evidence type="ECO:0000313" key="1">
    <source>
        <dbReference type="EMBL" id="GLL11458.1"/>
    </source>
</evidence>
<comment type="caution">
    <text evidence="1">The sequence shown here is derived from an EMBL/GenBank/DDBJ whole genome shotgun (WGS) entry which is preliminary data.</text>
</comment>
<dbReference type="PANTHER" id="PTHR43422">
    <property type="entry name" value="THIAMINE THIAZOLE SYNTHASE"/>
    <property type="match status" value="1"/>
</dbReference>
<evidence type="ECO:0008006" key="3">
    <source>
        <dbReference type="Google" id="ProtNLM"/>
    </source>
</evidence>